<evidence type="ECO:0000256" key="4">
    <source>
        <dbReference type="ARBA" id="ARBA00022475"/>
    </source>
</evidence>
<feature type="domain" description="Na+/H+ antiporter NhaC-like C-terminal" evidence="10">
    <location>
        <begin position="171"/>
        <end position="478"/>
    </location>
</feature>
<comment type="similarity">
    <text evidence="8">Belongs to the NhaC Na(+)/H(+) (TC 2.A.35) antiporter family.</text>
</comment>
<dbReference type="AlphaFoldDB" id="A0A6N6RCW8"/>
<feature type="transmembrane region" description="Helical" evidence="9">
    <location>
        <begin position="146"/>
        <end position="174"/>
    </location>
</feature>
<evidence type="ECO:0000256" key="3">
    <source>
        <dbReference type="ARBA" id="ARBA00022449"/>
    </source>
</evidence>
<keyword evidence="4" id="KW-1003">Cell membrane</keyword>
<feature type="transmembrane region" description="Helical" evidence="9">
    <location>
        <begin position="335"/>
        <end position="355"/>
    </location>
</feature>
<feature type="transmembrane region" description="Helical" evidence="9">
    <location>
        <begin position="202"/>
        <end position="225"/>
    </location>
</feature>
<keyword evidence="7 9" id="KW-0472">Membrane</keyword>
<dbReference type="GO" id="GO:0005886">
    <property type="term" value="C:plasma membrane"/>
    <property type="evidence" value="ECO:0007669"/>
    <property type="project" value="UniProtKB-SubCell"/>
</dbReference>
<evidence type="ECO:0000313" key="12">
    <source>
        <dbReference type="Proteomes" id="UP000468650"/>
    </source>
</evidence>
<feature type="transmembrane region" description="Helical" evidence="9">
    <location>
        <begin position="456"/>
        <end position="478"/>
    </location>
</feature>
<feature type="transmembrane region" description="Helical" evidence="9">
    <location>
        <begin position="367"/>
        <end position="389"/>
    </location>
</feature>
<evidence type="ECO:0000256" key="6">
    <source>
        <dbReference type="ARBA" id="ARBA00022989"/>
    </source>
</evidence>
<protein>
    <submittedName>
        <fullName evidence="11">Sodium:proton antiporter</fullName>
    </submittedName>
</protein>
<evidence type="ECO:0000256" key="8">
    <source>
        <dbReference type="ARBA" id="ARBA00038435"/>
    </source>
</evidence>
<evidence type="ECO:0000256" key="9">
    <source>
        <dbReference type="SAM" id="Phobius"/>
    </source>
</evidence>
<dbReference type="GO" id="GO:0015297">
    <property type="term" value="F:antiporter activity"/>
    <property type="evidence" value="ECO:0007669"/>
    <property type="project" value="UniProtKB-KW"/>
</dbReference>
<dbReference type="EMBL" id="WBVO01000014">
    <property type="protein sequence ID" value="KAB2805446.1"/>
    <property type="molecule type" value="Genomic_DNA"/>
</dbReference>
<evidence type="ECO:0000256" key="1">
    <source>
        <dbReference type="ARBA" id="ARBA00004651"/>
    </source>
</evidence>
<feature type="transmembrane region" description="Helical" evidence="9">
    <location>
        <begin position="85"/>
        <end position="108"/>
    </location>
</feature>
<dbReference type="PANTHER" id="PTHR33451:SF3">
    <property type="entry name" value="MALATE-2H(+)_NA(+)-LACTATE ANTIPORTER"/>
    <property type="match status" value="1"/>
</dbReference>
<organism evidence="11 12">
    <name type="scientific">Phaeocystidibacter luteus</name>
    <dbReference type="NCBI Taxonomy" id="911197"/>
    <lineage>
        <taxon>Bacteria</taxon>
        <taxon>Pseudomonadati</taxon>
        <taxon>Bacteroidota</taxon>
        <taxon>Flavobacteriia</taxon>
        <taxon>Flavobacteriales</taxon>
        <taxon>Phaeocystidibacteraceae</taxon>
        <taxon>Phaeocystidibacter</taxon>
    </lineage>
</organism>
<evidence type="ECO:0000256" key="7">
    <source>
        <dbReference type="ARBA" id="ARBA00023136"/>
    </source>
</evidence>
<dbReference type="OrthoDB" id="9762978at2"/>
<dbReference type="InterPro" id="IPR018461">
    <property type="entry name" value="Na/H_Antiport_NhaC-like_C"/>
</dbReference>
<keyword evidence="2" id="KW-0813">Transport</keyword>
<keyword evidence="3" id="KW-0050">Antiport</keyword>
<feature type="transmembrane region" description="Helical" evidence="9">
    <location>
        <begin position="12"/>
        <end position="30"/>
    </location>
</feature>
<proteinExistence type="inferred from homology"/>
<name>A0A6N6RCW8_9FLAO</name>
<dbReference type="Proteomes" id="UP000468650">
    <property type="component" value="Unassembled WGS sequence"/>
</dbReference>
<accession>A0A6N6RCW8</accession>
<evidence type="ECO:0000256" key="2">
    <source>
        <dbReference type="ARBA" id="ARBA00022448"/>
    </source>
</evidence>
<keyword evidence="6 9" id="KW-1133">Transmembrane helix</keyword>
<feature type="transmembrane region" description="Helical" evidence="9">
    <location>
        <begin position="269"/>
        <end position="286"/>
    </location>
</feature>
<feature type="transmembrane region" description="Helical" evidence="9">
    <location>
        <begin position="120"/>
        <end position="140"/>
    </location>
</feature>
<feature type="transmembrane region" description="Helical" evidence="9">
    <location>
        <begin position="42"/>
        <end position="65"/>
    </location>
</feature>
<keyword evidence="12" id="KW-1185">Reference proteome</keyword>
<sequence length="498" mass="52357">MVAAKRPSLGMALTPVIFLIVALGFNVFIYSNVHPDNPDDPLAGSNQIILIISGLLAGIMAIRFGKNWQDVFEGVAKSIMETSKAILILLAIGALAGGWLISGVIPAFIHYGVQIMDASYFLPATIIVSALISMGTGSSWNTTATIGLALMGIGSALGFAPPVTAGAVISGAYFGDKMSPLSDTTNLAPAMAGTDLFTHIRYMTITTVPSILITIVVFTLIGVFGEVNESTQNPQAISDVILENFHITPWLMLVPATTIALILFKVDAVIAILVGAISGGIFALIFQPEIVASVAGVSELDFRSGYLGVMKGLTEGADLGSGESQLDDLLSTSGMAGMMNTIWLIISAMFFGGAMQSAGFLRRISQAIVSLAKSAAGLISATVGTGLFLNLTASDQYLAIVIPGKMYRDIYKERGLAPENLSRSLEDSGTVTSALIPWNTCGAYQSSVLGVATGEYFIYAMFNWLSPLMSIAFALFGIKIRKLAKTSPSSESTESSPE</sequence>
<evidence type="ECO:0000256" key="5">
    <source>
        <dbReference type="ARBA" id="ARBA00022692"/>
    </source>
</evidence>
<dbReference type="PANTHER" id="PTHR33451">
    <property type="entry name" value="MALATE-2H(+)/NA(+)-LACTATE ANTIPORTER"/>
    <property type="match status" value="1"/>
</dbReference>
<reference evidence="11 12" key="1">
    <citation type="submission" date="2019-09" db="EMBL/GenBank/DDBJ databases">
        <title>Genomes of family Cryomorphaceae.</title>
        <authorList>
            <person name="Bowman J.P."/>
        </authorList>
    </citation>
    <scope>NUCLEOTIDE SEQUENCE [LARGE SCALE GENOMIC DNA]</scope>
    <source>
        <strain evidence="11 12">LMG 25704</strain>
    </source>
</reference>
<comment type="caution">
    <text evidence="11">The sequence shown here is derived from an EMBL/GenBank/DDBJ whole genome shotgun (WGS) entry which is preliminary data.</text>
</comment>
<evidence type="ECO:0000313" key="11">
    <source>
        <dbReference type="EMBL" id="KAB2805446.1"/>
    </source>
</evidence>
<comment type="subcellular location">
    <subcellularLocation>
        <location evidence="1">Cell membrane</location>
        <topology evidence="1">Multi-pass membrane protein</topology>
    </subcellularLocation>
</comment>
<evidence type="ECO:0000259" key="10">
    <source>
        <dbReference type="Pfam" id="PF03553"/>
    </source>
</evidence>
<dbReference type="InterPro" id="IPR052180">
    <property type="entry name" value="NhaC_Na-H+_Antiporter"/>
</dbReference>
<keyword evidence="5 9" id="KW-0812">Transmembrane</keyword>
<dbReference type="Pfam" id="PF03553">
    <property type="entry name" value="Na_H_antiporter"/>
    <property type="match status" value="1"/>
</dbReference>
<gene>
    <name evidence="11" type="ORF">F8C67_13415</name>
</gene>